<organism evidence="8 9">
    <name type="scientific">Trichomonas vaginalis (strain ATCC PRA-98 / G3)</name>
    <dbReference type="NCBI Taxonomy" id="412133"/>
    <lineage>
        <taxon>Eukaryota</taxon>
        <taxon>Metamonada</taxon>
        <taxon>Parabasalia</taxon>
        <taxon>Trichomonadida</taxon>
        <taxon>Trichomonadidae</taxon>
        <taxon>Trichomonas</taxon>
    </lineage>
</organism>
<comment type="subcellular location">
    <subcellularLocation>
        <location evidence="1">Cell membrane</location>
        <topology evidence="1">Multi-pass membrane protein</topology>
    </subcellularLocation>
</comment>
<keyword evidence="5 7" id="KW-1133">Transmembrane helix</keyword>
<dbReference type="KEGG" id="tva:5467858"/>
<reference evidence="8" key="1">
    <citation type="submission" date="2006-10" db="EMBL/GenBank/DDBJ databases">
        <authorList>
            <person name="Amadeo P."/>
            <person name="Zhao Q."/>
            <person name="Wortman J."/>
            <person name="Fraser-Liggett C."/>
            <person name="Carlton J."/>
        </authorList>
    </citation>
    <scope>NUCLEOTIDE SEQUENCE</scope>
    <source>
        <strain evidence="8">G3</strain>
    </source>
</reference>
<dbReference type="SMR" id="A2DAY3"/>
<keyword evidence="2" id="KW-0813">Transport</keyword>
<dbReference type="VEuPathDB" id="TrichDB:TVAG_377920"/>
<evidence type="ECO:0000256" key="1">
    <source>
        <dbReference type="ARBA" id="ARBA00004651"/>
    </source>
</evidence>
<evidence type="ECO:0000256" key="7">
    <source>
        <dbReference type="SAM" id="Phobius"/>
    </source>
</evidence>
<evidence type="ECO:0000313" key="9">
    <source>
        <dbReference type="Proteomes" id="UP000001542"/>
    </source>
</evidence>
<feature type="transmembrane region" description="Helical" evidence="7">
    <location>
        <begin position="103"/>
        <end position="130"/>
    </location>
</feature>
<keyword evidence="3" id="KW-1003">Cell membrane</keyword>
<evidence type="ECO:0000256" key="5">
    <source>
        <dbReference type="ARBA" id="ARBA00022989"/>
    </source>
</evidence>
<feature type="transmembrane region" description="Helical" evidence="7">
    <location>
        <begin position="224"/>
        <end position="245"/>
    </location>
</feature>
<protein>
    <recommendedName>
        <fullName evidence="10">MatE family protein</fullName>
    </recommendedName>
</protein>
<dbReference type="InParanoid" id="A2DAY3"/>
<keyword evidence="4 7" id="KW-0812">Transmembrane</keyword>
<accession>A2DAY3</accession>
<evidence type="ECO:0008006" key="10">
    <source>
        <dbReference type="Google" id="ProtNLM"/>
    </source>
</evidence>
<dbReference type="PANTHER" id="PTHR43549">
    <property type="entry name" value="MULTIDRUG RESISTANCE PROTEIN YPNP-RELATED"/>
    <property type="match status" value="1"/>
</dbReference>
<dbReference type="EMBL" id="DS113184">
    <property type="protein sequence ID" value="EAY22313.1"/>
    <property type="molecule type" value="Genomic_DNA"/>
</dbReference>
<feature type="transmembrane region" description="Helical" evidence="7">
    <location>
        <begin position="183"/>
        <end position="204"/>
    </location>
</feature>
<keyword evidence="9" id="KW-1185">Reference proteome</keyword>
<sequence>MNMTIFFEAVFRSCCSLIIAQGRATLAATIQIIVLLSKLALDPLMIFVFKAPINAMGLSESLISIIASVSLLIAAFCGKFSAKPKLTHFIKKFSSHFWDFLKLCIPVIFQITIGVVIPIMTSAILVKAAINEGHLTEFSTCFSAAGKVLTMLSAIMQGSISGLAPSGTYAFHKGNIKRMYKLAGCSIIMPAIIGVTVCILMVFFPKKILVIWISDNILEMAPYVAPKLSFLAFLEPITIITNQLLFIFKKKILVTIIPIVKAIFLLSSAAIFYWKYPAQPSKILFCYPIQDLSCLLMSIIFFVFTYRRAESYHTIVDNVNQPLVD</sequence>
<feature type="transmembrane region" description="Helical" evidence="7">
    <location>
        <begin position="282"/>
        <end position="304"/>
    </location>
</feature>
<gene>
    <name evidence="8" type="ORF">TVAG_377920</name>
</gene>
<dbReference type="AlphaFoldDB" id="A2DAY3"/>
<dbReference type="VEuPathDB" id="TrichDB:TVAGG3_0517860"/>
<dbReference type="Proteomes" id="UP000001542">
    <property type="component" value="Unassembled WGS sequence"/>
</dbReference>
<evidence type="ECO:0000256" key="3">
    <source>
        <dbReference type="ARBA" id="ARBA00022475"/>
    </source>
</evidence>
<name>A2DAY3_TRIV3</name>
<feature type="transmembrane region" description="Helical" evidence="7">
    <location>
        <begin position="150"/>
        <end position="171"/>
    </location>
</feature>
<proteinExistence type="predicted"/>
<keyword evidence="6 7" id="KW-0472">Membrane</keyword>
<dbReference type="RefSeq" id="XP_001583299.1">
    <property type="nucleotide sequence ID" value="XM_001583249.1"/>
</dbReference>
<evidence type="ECO:0000313" key="8">
    <source>
        <dbReference type="EMBL" id="EAY22313.1"/>
    </source>
</evidence>
<evidence type="ECO:0000256" key="4">
    <source>
        <dbReference type="ARBA" id="ARBA00022692"/>
    </source>
</evidence>
<dbReference type="InterPro" id="IPR052031">
    <property type="entry name" value="Membrane_Transporter-Flippase"/>
</dbReference>
<dbReference type="PANTHER" id="PTHR43549:SF2">
    <property type="entry name" value="MULTIDRUG RESISTANCE PROTEIN NORM-RELATED"/>
    <property type="match status" value="1"/>
</dbReference>
<feature type="transmembrane region" description="Helical" evidence="7">
    <location>
        <begin position="252"/>
        <end position="276"/>
    </location>
</feature>
<reference evidence="8" key="2">
    <citation type="journal article" date="2007" name="Science">
        <title>Draft genome sequence of the sexually transmitted pathogen Trichomonas vaginalis.</title>
        <authorList>
            <person name="Carlton J.M."/>
            <person name="Hirt R.P."/>
            <person name="Silva J.C."/>
            <person name="Delcher A.L."/>
            <person name="Schatz M."/>
            <person name="Zhao Q."/>
            <person name="Wortman J.R."/>
            <person name="Bidwell S.L."/>
            <person name="Alsmark U.C.M."/>
            <person name="Besteiro S."/>
            <person name="Sicheritz-Ponten T."/>
            <person name="Noel C.J."/>
            <person name="Dacks J.B."/>
            <person name="Foster P.G."/>
            <person name="Simillion C."/>
            <person name="Van de Peer Y."/>
            <person name="Miranda-Saavedra D."/>
            <person name="Barton G.J."/>
            <person name="Westrop G.D."/>
            <person name="Mueller S."/>
            <person name="Dessi D."/>
            <person name="Fiori P.L."/>
            <person name="Ren Q."/>
            <person name="Paulsen I."/>
            <person name="Zhang H."/>
            <person name="Bastida-Corcuera F.D."/>
            <person name="Simoes-Barbosa A."/>
            <person name="Brown M.T."/>
            <person name="Hayes R.D."/>
            <person name="Mukherjee M."/>
            <person name="Okumura C.Y."/>
            <person name="Schneider R."/>
            <person name="Smith A.J."/>
            <person name="Vanacova S."/>
            <person name="Villalvazo M."/>
            <person name="Haas B.J."/>
            <person name="Pertea M."/>
            <person name="Feldblyum T.V."/>
            <person name="Utterback T.R."/>
            <person name="Shu C.L."/>
            <person name="Osoegawa K."/>
            <person name="de Jong P.J."/>
            <person name="Hrdy I."/>
            <person name="Horvathova L."/>
            <person name="Zubacova Z."/>
            <person name="Dolezal P."/>
            <person name="Malik S.B."/>
            <person name="Logsdon J.M. Jr."/>
            <person name="Henze K."/>
            <person name="Gupta A."/>
            <person name="Wang C.C."/>
            <person name="Dunne R.L."/>
            <person name="Upcroft J.A."/>
            <person name="Upcroft P."/>
            <person name="White O."/>
            <person name="Salzberg S.L."/>
            <person name="Tang P."/>
            <person name="Chiu C.-H."/>
            <person name="Lee Y.-S."/>
            <person name="Embley T.M."/>
            <person name="Coombs G.H."/>
            <person name="Mottram J.C."/>
            <person name="Tachezy J."/>
            <person name="Fraser-Liggett C.M."/>
            <person name="Johnson P.J."/>
        </authorList>
    </citation>
    <scope>NUCLEOTIDE SEQUENCE [LARGE SCALE GENOMIC DNA]</scope>
    <source>
        <strain evidence="8">G3</strain>
    </source>
</reference>
<feature type="transmembrane region" description="Helical" evidence="7">
    <location>
        <begin position="61"/>
        <end position="82"/>
    </location>
</feature>
<evidence type="ECO:0000256" key="6">
    <source>
        <dbReference type="ARBA" id="ARBA00023136"/>
    </source>
</evidence>
<evidence type="ECO:0000256" key="2">
    <source>
        <dbReference type="ARBA" id="ARBA00022448"/>
    </source>
</evidence>
<dbReference type="GO" id="GO:0005886">
    <property type="term" value="C:plasma membrane"/>
    <property type="evidence" value="ECO:0007669"/>
    <property type="project" value="UniProtKB-SubCell"/>
</dbReference>